<organism evidence="1 2">
    <name type="scientific">Entomospira entomophila</name>
    <dbReference type="NCBI Taxonomy" id="2719988"/>
    <lineage>
        <taxon>Bacteria</taxon>
        <taxon>Pseudomonadati</taxon>
        <taxon>Spirochaetota</taxon>
        <taxon>Spirochaetia</taxon>
        <taxon>Spirochaetales</taxon>
        <taxon>Spirochaetaceae</taxon>
        <taxon>Entomospira</taxon>
    </lineage>
</organism>
<proteinExistence type="predicted"/>
<dbReference type="AlphaFoldDB" id="A0A968G947"/>
<keyword evidence="2" id="KW-1185">Reference proteome</keyword>
<evidence type="ECO:0000313" key="1">
    <source>
        <dbReference type="EMBL" id="NIZ40266.1"/>
    </source>
</evidence>
<dbReference type="Proteomes" id="UP000711995">
    <property type="component" value="Unassembled WGS sequence"/>
</dbReference>
<dbReference type="RefSeq" id="WP_167699869.1">
    <property type="nucleotide sequence ID" value="NZ_CP118174.1"/>
</dbReference>
<gene>
    <name evidence="1" type="ORF">HCT14_01895</name>
</gene>
<comment type="caution">
    <text evidence="1">The sequence shown here is derived from an EMBL/GenBank/DDBJ whole genome shotgun (WGS) entry which is preliminary data.</text>
</comment>
<sequence length="370" mass="42086">MAVRRSKRYMRNTRNRSQLHGAISSKGLEVWRHFFWAKSLDTDEIVPVLLEYMLLNPAHKERRQQPYFHVNGSSFAMVRCIRLGKKSIQPAHFLSMKDVDISRRILSLRFGRNICLEDALTGQVVTVDKDIGERFALASAGSASWDLQVQKSQSYGYGFIASRWVTASRLIGLSWHVGGLRARYDGDIAINEEELKVDLASSYGFQDKIWGGCLGSDWIKLYGGYLADAENGEIASDDSLSLFRHQRTVLGKPEGYDYHIIYVHNGVLYDFSSDVKRNVYVFHEHDKGEFVEVLFEAVAVTQRLVIRLTVDKQMYNTIQYPYPGGGNLSITAVTPVSGELELFRFIPLGGWEREIHQTIHLSVYESSTLC</sequence>
<dbReference type="EMBL" id="JAATLJ010000001">
    <property type="protein sequence ID" value="NIZ40266.1"/>
    <property type="molecule type" value="Genomic_DNA"/>
</dbReference>
<protein>
    <submittedName>
        <fullName evidence="1">Uncharacterized protein</fullName>
    </submittedName>
</protein>
<dbReference type="SUPFAM" id="SSF159245">
    <property type="entry name" value="AttH-like"/>
    <property type="match status" value="1"/>
</dbReference>
<accession>A0A968G947</accession>
<reference evidence="1 2" key="1">
    <citation type="submission" date="2020-03" db="EMBL/GenBank/DDBJ databases">
        <title>Spirochaetal bacteria isolated from arthropods constitute a novel genus Entomospira genus novum within the order Spirochaetales.</title>
        <authorList>
            <person name="Grana-Miraglia L."/>
            <person name="Sikutova S."/>
            <person name="Fingerle V."/>
            <person name="Sing A."/>
            <person name="Castillo-Ramirez S."/>
            <person name="Margos G."/>
            <person name="Rudolf I."/>
        </authorList>
    </citation>
    <scope>NUCLEOTIDE SEQUENCE [LARGE SCALE GENOMIC DNA]</scope>
    <source>
        <strain evidence="1 2">BR193</strain>
    </source>
</reference>
<evidence type="ECO:0000313" key="2">
    <source>
        <dbReference type="Proteomes" id="UP000711995"/>
    </source>
</evidence>
<name>A0A968G947_9SPIO</name>